<reference evidence="5" key="2">
    <citation type="submission" date="2024-01" db="EMBL/GenBank/DDBJ databases">
        <title>Comparative genomics of Cryptococcus and Kwoniella reveals pathogenesis evolution and contrasting modes of karyotype evolution via chromosome fusion or intercentromeric recombination.</title>
        <authorList>
            <person name="Coelho M.A."/>
            <person name="David-Palma M."/>
            <person name="Shea T."/>
            <person name="Bowers K."/>
            <person name="McGinley-Smith S."/>
            <person name="Mohammad A.W."/>
            <person name="Gnirke A."/>
            <person name="Yurkov A.M."/>
            <person name="Nowrousian M."/>
            <person name="Sun S."/>
            <person name="Cuomo C.A."/>
            <person name="Heitman J."/>
        </authorList>
    </citation>
    <scope>NUCLEOTIDE SEQUENCE</scope>
    <source>
        <strain evidence="5">CBS 12478</strain>
    </source>
</reference>
<dbReference type="GO" id="GO:0003677">
    <property type="term" value="F:DNA binding"/>
    <property type="evidence" value="ECO:0007669"/>
    <property type="project" value="InterPro"/>
</dbReference>
<feature type="region of interest" description="Disordered" evidence="3">
    <location>
        <begin position="126"/>
        <end position="181"/>
    </location>
</feature>
<dbReference type="AlphaFoldDB" id="A0AAJ8LHM5"/>
<evidence type="ECO:0000256" key="2">
    <source>
        <dbReference type="ARBA" id="ARBA00023242"/>
    </source>
</evidence>
<dbReference type="InterPro" id="IPR036864">
    <property type="entry name" value="Zn2-C6_fun-type_DNA-bd_sf"/>
</dbReference>
<keyword evidence="2" id="KW-0539">Nucleus</keyword>
<evidence type="ECO:0000256" key="3">
    <source>
        <dbReference type="SAM" id="MobiDB-lite"/>
    </source>
</evidence>
<feature type="region of interest" description="Disordered" evidence="3">
    <location>
        <begin position="205"/>
        <end position="262"/>
    </location>
</feature>
<accession>A0AAJ8LHM5</accession>
<reference evidence="5" key="1">
    <citation type="submission" date="2017-08" db="EMBL/GenBank/DDBJ databases">
        <authorList>
            <person name="Cuomo C."/>
            <person name="Billmyre B."/>
            <person name="Heitman J."/>
        </authorList>
    </citation>
    <scope>NUCLEOTIDE SEQUENCE</scope>
    <source>
        <strain evidence="5">CBS 12478</strain>
    </source>
</reference>
<dbReference type="Pfam" id="PF00172">
    <property type="entry name" value="Zn_clus"/>
    <property type="match status" value="1"/>
</dbReference>
<evidence type="ECO:0000256" key="1">
    <source>
        <dbReference type="ARBA" id="ARBA00022723"/>
    </source>
</evidence>
<dbReference type="EMBL" id="CP144054">
    <property type="protein sequence ID" value="WWD18047.1"/>
    <property type="molecule type" value="Genomic_DNA"/>
</dbReference>
<gene>
    <name evidence="5" type="ORF">CI109_102494</name>
</gene>
<feature type="compositionally biased region" description="Pro residues" evidence="3">
    <location>
        <begin position="99"/>
        <end position="109"/>
    </location>
</feature>
<feature type="compositionally biased region" description="Basic residues" evidence="3">
    <location>
        <begin position="82"/>
        <end position="95"/>
    </location>
</feature>
<feature type="compositionally biased region" description="Low complexity" evidence="3">
    <location>
        <begin position="205"/>
        <end position="215"/>
    </location>
</feature>
<dbReference type="Proteomes" id="UP000322225">
    <property type="component" value="Chromosome 4"/>
</dbReference>
<proteinExistence type="predicted"/>
<dbReference type="KEGG" id="ksn:43588486"/>
<dbReference type="RefSeq" id="XP_065823223.1">
    <property type="nucleotide sequence ID" value="XM_065967151.1"/>
</dbReference>
<keyword evidence="1" id="KW-0479">Metal-binding</keyword>
<sequence>MNHHHNHHHQNHGYNLPPYSSDPSTSSNAMGMSIGGLSLSRRNSLELQNIEDERNDSRDEEQQYESGSGKKRKKGNEDGRVKKTRQSPCRARKVKCDRPPPGTVNPLIPPKDVCSHCSHLGLACTFDYKPKKRGPPNMYVRRMQGEGSASDTPNETPAPLPEPSLSLSRQPSNPSPEVLVTPVADHTMLYHDGAKRDRENWESSMGMTVTSSSVGPGPPHSAPPSTTQYHQSLPMSNNSSPASRTYQTSSRVSSPLQRSGYPNLPAEAIRGTGLLMPQPQKEVPRISPRLPYIWPTHSQPDNPFDAIMPRTKLYQIIDLYFDYIYCLIPCLHKPSLIHDLNMRREERPGQEEWICLVLAVAASTLAQLPRSFTSMTRVETRELVVKCDKVVRVYMTKDFTNLTVERIIMLYHSVFVHRSTGSHQIANGEIGMICAFMTTLHMHDERSYRNCEPIERELRRRCFWLMYGADKTIAAIDNIPTFMQEDYCVDVGLPSNLDDDYITADTYLPQPEGYVPQLCGFRIITEVHQVTGHILNIRRQDKVRPPQGYALHMRLKEIDKAYDRLMAITDNSPPQLRLDYKRDRRSPKSLSPGWDVRAKNDIRAIFLDPHPDTEQNKDFYVVQQANIYVTQQFVRYTIIQYRNELLNLKASQDGVRPAWSESSSSAHRFPGDTTIGLREKARWLGRSYQEEWEEVIIDMLAILHAIPMKVLAVNSFPVVEKVRFVASALLDAINPNEPQAASKAEQTPAQRAQKNLWQFLSILSGIEALYSLTDDPSGSLGR</sequence>
<feature type="compositionally biased region" description="Basic and acidic residues" evidence="3">
    <location>
        <begin position="51"/>
        <end position="61"/>
    </location>
</feature>
<dbReference type="PROSITE" id="PS50048">
    <property type="entry name" value="ZN2_CY6_FUNGAL_2"/>
    <property type="match status" value="1"/>
</dbReference>
<name>A0AAJ8LHM5_9TREE</name>
<feature type="compositionally biased region" description="Basic residues" evidence="3">
    <location>
        <begin position="1"/>
        <end position="11"/>
    </location>
</feature>
<organism evidence="5 6">
    <name type="scientific">Kwoniella shandongensis</name>
    <dbReference type="NCBI Taxonomy" id="1734106"/>
    <lineage>
        <taxon>Eukaryota</taxon>
        <taxon>Fungi</taxon>
        <taxon>Dikarya</taxon>
        <taxon>Basidiomycota</taxon>
        <taxon>Agaricomycotina</taxon>
        <taxon>Tremellomycetes</taxon>
        <taxon>Tremellales</taxon>
        <taxon>Cryptococcaceae</taxon>
        <taxon>Kwoniella</taxon>
    </lineage>
</organism>
<dbReference type="CDD" id="cd00067">
    <property type="entry name" value="GAL4"/>
    <property type="match status" value="1"/>
</dbReference>
<feature type="domain" description="Zn(2)-C6 fungal-type" evidence="4">
    <location>
        <begin position="89"/>
        <end position="126"/>
    </location>
</feature>
<dbReference type="GO" id="GO:0006351">
    <property type="term" value="P:DNA-templated transcription"/>
    <property type="evidence" value="ECO:0007669"/>
    <property type="project" value="InterPro"/>
</dbReference>
<protein>
    <recommendedName>
        <fullName evidence="4">Zn(2)-C6 fungal-type domain-containing protein</fullName>
    </recommendedName>
</protein>
<dbReference type="GO" id="GO:0008270">
    <property type="term" value="F:zinc ion binding"/>
    <property type="evidence" value="ECO:0007669"/>
    <property type="project" value="InterPro"/>
</dbReference>
<evidence type="ECO:0000313" key="5">
    <source>
        <dbReference type="EMBL" id="WWD18047.1"/>
    </source>
</evidence>
<dbReference type="PANTHER" id="PTHR46910">
    <property type="entry name" value="TRANSCRIPTION FACTOR PDR1"/>
    <property type="match status" value="1"/>
</dbReference>
<keyword evidence="6" id="KW-1185">Reference proteome</keyword>
<dbReference type="GeneID" id="43588486"/>
<evidence type="ECO:0000313" key="6">
    <source>
        <dbReference type="Proteomes" id="UP000322225"/>
    </source>
</evidence>
<dbReference type="CDD" id="cd12148">
    <property type="entry name" value="fungal_TF_MHR"/>
    <property type="match status" value="1"/>
</dbReference>
<feature type="compositionally biased region" description="Low complexity" evidence="3">
    <location>
        <begin position="163"/>
        <end position="172"/>
    </location>
</feature>
<dbReference type="InterPro" id="IPR007219">
    <property type="entry name" value="XnlR_reg_dom"/>
</dbReference>
<dbReference type="Gene3D" id="4.10.240.10">
    <property type="entry name" value="Zn(2)-C6 fungal-type DNA-binding domain"/>
    <property type="match status" value="1"/>
</dbReference>
<dbReference type="InterPro" id="IPR001138">
    <property type="entry name" value="Zn2Cys6_DnaBD"/>
</dbReference>
<dbReference type="Pfam" id="PF04082">
    <property type="entry name" value="Fungal_trans"/>
    <property type="match status" value="1"/>
</dbReference>
<feature type="compositionally biased region" description="Polar residues" evidence="3">
    <location>
        <begin position="21"/>
        <end position="30"/>
    </location>
</feature>
<dbReference type="PANTHER" id="PTHR46910:SF40">
    <property type="entry name" value="ZN(II)2CYS6 TRANSCRIPTION FACTOR (EUROFUNG)"/>
    <property type="match status" value="1"/>
</dbReference>
<dbReference type="GO" id="GO:0000981">
    <property type="term" value="F:DNA-binding transcription factor activity, RNA polymerase II-specific"/>
    <property type="evidence" value="ECO:0007669"/>
    <property type="project" value="InterPro"/>
</dbReference>
<dbReference type="SMART" id="SM00066">
    <property type="entry name" value="GAL4"/>
    <property type="match status" value="1"/>
</dbReference>
<dbReference type="SUPFAM" id="SSF57701">
    <property type="entry name" value="Zn2/Cys6 DNA-binding domain"/>
    <property type="match status" value="1"/>
</dbReference>
<feature type="compositionally biased region" description="Polar residues" evidence="3">
    <location>
        <begin position="223"/>
        <end position="257"/>
    </location>
</feature>
<feature type="region of interest" description="Disordered" evidence="3">
    <location>
        <begin position="1"/>
        <end position="110"/>
    </location>
</feature>
<dbReference type="InterPro" id="IPR050987">
    <property type="entry name" value="AtrR-like"/>
</dbReference>
<evidence type="ECO:0000259" key="4">
    <source>
        <dbReference type="PROSITE" id="PS50048"/>
    </source>
</evidence>